<name>A0A811BPN2_9VIRU</name>
<dbReference type="EMBL" id="LC625835">
    <property type="protein sequence ID" value="BCU02946.1"/>
    <property type="molecule type" value="Genomic_DNA"/>
</dbReference>
<protein>
    <submittedName>
        <fullName evidence="3">Uncharacterized protein</fullName>
    </submittedName>
</protein>
<evidence type="ECO:0000313" key="3">
    <source>
        <dbReference type="EMBL" id="BCU02946.1"/>
    </source>
</evidence>
<keyword evidence="2" id="KW-1133">Transmembrane helix</keyword>
<feature type="transmembrane region" description="Helical" evidence="2">
    <location>
        <begin position="236"/>
        <end position="258"/>
    </location>
</feature>
<evidence type="ECO:0000256" key="2">
    <source>
        <dbReference type="SAM" id="Phobius"/>
    </source>
</evidence>
<proteinExistence type="predicted"/>
<evidence type="ECO:0000313" key="4">
    <source>
        <dbReference type="Proteomes" id="UP001253637"/>
    </source>
</evidence>
<feature type="region of interest" description="Disordered" evidence="1">
    <location>
        <begin position="143"/>
        <end position="177"/>
    </location>
</feature>
<dbReference type="Proteomes" id="UP001253637">
    <property type="component" value="Segment"/>
</dbReference>
<keyword evidence="2" id="KW-0472">Membrane</keyword>
<sequence>MGRRARSVVFALWGLFSFLFVWTLLAGFSLPSPPFFFVGSVPFRRTSEPPAGPPIRIAFFPLAIFFLTAETTAARHFFVAACRPNESTAAAACSRDQRTDQKRRLRLFGLTANEIEGKRERKDAGCVAFQRAVKKVRMSPTIFCRPGDGDRQRGAGGIAHRRERGNGRPVVGLPRISNHHHPTNIDDICYPERRHGGDIVPRRRLRSILCFSASSVRPTRARNPVRDAVARPRSSFFVGLLLHAGLRLFAIHFSNFFAPRSDGRVCAWSSP</sequence>
<keyword evidence="2" id="KW-0812">Transmembrane</keyword>
<organism evidence="3 4">
    <name type="scientific">Pandoravirus japonicus</name>
    <dbReference type="NCBI Taxonomy" id="2823154"/>
    <lineage>
        <taxon>Viruses</taxon>
        <taxon>Pandoravirus</taxon>
    </lineage>
</organism>
<accession>A0A811BPN2</accession>
<reference evidence="3" key="1">
    <citation type="submission" date="2021-04" db="EMBL/GenBank/DDBJ databases">
        <title>Draft Genome Sequence of Pandoravirus japonicus, Isolated from the Sabaishi River of Niigata, Japan.</title>
        <authorList>
            <person name="Hosokawa N."/>
            <person name="Takahashi H."/>
            <person name="Aoki K."/>
            <person name="Takemura M."/>
        </authorList>
    </citation>
    <scope>NUCLEOTIDE SEQUENCE</scope>
</reference>
<feature type="transmembrane region" description="Helical" evidence="2">
    <location>
        <begin position="55"/>
        <end position="74"/>
    </location>
</feature>
<evidence type="ECO:0000256" key="1">
    <source>
        <dbReference type="SAM" id="MobiDB-lite"/>
    </source>
</evidence>